<evidence type="ECO:0000259" key="1">
    <source>
        <dbReference type="Pfam" id="PF00534"/>
    </source>
</evidence>
<sequence length="485" mass="55058">MIVSVTPELGIDVGRNFAGGLGVLEGDKFYAAARLGVPYTVITLWYPGGYVAYRFENGEAVPVEEGNVEEGLEVVGEGEVAVRGEKVAVAYLAYRLNTATAVFVKVKAPEWAVRAVQQLYISEKEADRFYRYVILAKAAVDYVERYIGWDNVRYLDLQEAYTALVPLVKRHARARIVIHTPAPWGHPAFSKRFFKEEFGFDMAMDPVVLTEVGLAASVEGIVVSKKMVGLVCNAFPHFCHKIRPVTNAVEVPRWEHPKVSRVKSPEELRKAREEVKREALRALGVEAEGKVVISWARRITHYKRPHFVLQLIEDVDRDVVFILGGRAHPQDGYGVEMMKKFKEVANAAANVYYFPQLDIDTIRKIIWATDIWLFTPFSGWEASGTSFMKAGINGVPSVASRDGAVVEAVRDGYNGWLFGEDRPVLLPLDSRDVDEREYAEFKKKVEEALNSYYGGEYWQVAYNAYVTFRQYFSMDRLFRDYHYKE</sequence>
<dbReference type="AlphaFoldDB" id="A3MUZ9"/>
<dbReference type="RefSeq" id="WP_011849724.1">
    <property type="nucleotide sequence ID" value="NC_009073.1"/>
</dbReference>
<dbReference type="PANTHER" id="PTHR42655">
    <property type="entry name" value="GLYCOGEN PHOSPHORYLASE"/>
    <property type="match status" value="1"/>
</dbReference>
<dbReference type="STRING" id="410359.Pcal_1041"/>
<dbReference type="OrthoDB" id="17863at2157"/>
<dbReference type="eggNOG" id="arCOG01421">
    <property type="taxonomic scope" value="Archaea"/>
</dbReference>
<dbReference type="EMBL" id="CP000561">
    <property type="protein sequence ID" value="ABO08466.1"/>
    <property type="molecule type" value="Genomic_DNA"/>
</dbReference>
<evidence type="ECO:0000313" key="2">
    <source>
        <dbReference type="EMBL" id="ABO08466.1"/>
    </source>
</evidence>
<proteinExistence type="predicted"/>
<name>A3MUZ9_PYRCJ</name>
<feature type="domain" description="Glycosyl transferase family 1" evidence="1">
    <location>
        <begin position="282"/>
        <end position="420"/>
    </location>
</feature>
<dbReference type="Pfam" id="PF00534">
    <property type="entry name" value="Glycos_transf_1"/>
    <property type="match status" value="1"/>
</dbReference>
<accession>A3MUZ9</accession>
<protein>
    <submittedName>
        <fullName evidence="2">Glycosyl transferase, group 1</fullName>
    </submittedName>
</protein>
<gene>
    <name evidence="2" type="ordered locus">Pcal_1041</name>
</gene>
<dbReference type="HOGENOM" id="CLU_552792_0_0_2"/>
<keyword evidence="3" id="KW-1185">Reference proteome</keyword>
<dbReference type="InterPro" id="IPR001296">
    <property type="entry name" value="Glyco_trans_1"/>
</dbReference>
<dbReference type="PANTHER" id="PTHR42655:SF1">
    <property type="entry name" value="GLYCOGEN PHOSPHORYLASE"/>
    <property type="match status" value="1"/>
</dbReference>
<dbReference type="InterPro" id="IPR052182">
    <property type="entry name" value="Glycogen/Maltodextrin_Phosph"/>
</dbReference>
<dbReference type="SUPFAM" id="SSF53756">
    <property type="entry name" value="UDP-Glycosyltransferase/glycogen phosphorylase"/>
    <property type="match status" value="1"/>
</dbReference>
<keyword evidence="2" id="KW-0808">Transferase</keyword>
<dbReference type="Gene3D" id="3.40.50.2000">
    <property type="entry name" value="Glycogen Phosphorylase B"/>
    <property type="match status" value="1"/>
</dbReference>
<dbReference type="CAZy" id="GT35">
    <property type="family name" value="Glycosyltransferase Family 35"/>
</dbReference>
<organism evidence="2 3">
    <name type="scientific">Pyrobaculum calidifontis (strain DSM 21063 / JCM 11548 / VA1)</name>
    <dbReference type="NCBI Taxonomy" id="410359"/>
    <lineage>
        <taxon>Archaea</taxon>
        <taxon>Thermoproteota</taxon>
        <taxon>Thermoprotei</taxon>
        <taxon>Thermoproteales</taxon>
        <taxon>Thermoproteaceae</taxon>
        <taxon>Pyrobaculum</taxon>
    </lineage>
</organism>
<dbReference type="KEGG" id="pcl:Pcal_1041"/>
<reference evidence="2" key="1">
    <citation type="submission" date="2007-02" db="EMBL/GenBank/DDBJ databases">
        <title>Complete sequence of Pyrobaculum calidifontis JCM 11548.</title>
        <authorList>
            <consortium name="US DOE Joint Genome Institute"/>
            <person name="Copeland A."/>
            <person name="Lucas S."/>
            <person name="Lapidus A."/>
            <person name="Barry K."/>
            <person name="Glavina del Rio T."/>
            <person name="Dalin E."/>
            <person name="Tice H."/>
            <person name="Pitluck S."/>
            <person name="Chain P."/>
            <person name="Malfatti S."/>
            <person name="Shin M."/>
            <person name="Vergez L."/>
            <person name="Schmutz J."/>
            <person name="Larimer F."/>
            <person name="Land M."/>
            <person name="Hauser L."/>
            <person name="Kyrpides N."/>
            <person name="Mikhailova N."/>
            <person name="Cozen A.E."/>
            <person name="Fitz-Gibbon S.T."/>
            <person name="House C.H."/>
            <person name="Saltikov C."/>
            <person name="Lowe T.M."/>
            <person name="Richardson P."/>
        </authorList>
    </citation>
    <scope>NUCLEOTIDE SEQUENCE [LARGE SCALE GENOMIC DNA]</scope>
    <source>
        <strain evidence="2">JCM 11548</strain>
    </source>
</reference>
<dbReference type="GeneID" id="4908514"/>
<dbReference type="GO" id="GO:0016757">
    <property type="term" value="F:glycosyltransferase activity"/>
    <property type="evidence" value="ECO:0007669"/>
    <property type="project" value="InterPro"/>
</dbReference>
<dbReference type="Proteomes" id="UP000001431">
    <property type="component" value="Chromosome"/>
</dbReference>
<evidence type="ECO:0000313" key="3">
    <source>
        <dbReference type="Proteomes" id="UP000001431"/>
    </source>
</evidence>